<evidence type="ECO:0000313" key="7">
    <source>
        <dbReference type="Proteomes" id="UP001204151"/>
    </source>
</evidence>
<dbReference type="InterPro" id="IPR022385">
    <property type="entry name" value="Rhs_assc_core"/>
</dbReference>
<dbReference type="InterPro" id="IPR031325">
    <property type="entry name" value="RHS_repeat"/>
</dbReference>
<name>A0ABT1ZMX0_9BURK</name>
<evidence type="ECO:0000259" key="4">
    <source>
        <dbReference type="Pfam" id="PF20148"/>
    </source>
</evidence>
<dbReference type="Proteomes" id="UP001204151">
    <property type="component" value="Unassembled WGS sequence"/>
</dbReference>
<keyword evidence="2" id="KW-0732">Signal</keyword>
<dbReference type="PANTHER" id="PTHR32305">
    <property type="match status" value="1"/>
</dbReference>
<dbReference type="InterPro" id="IPR045351">
    <property type="entry name" value="DUF6531"/>
</dbReference>
<dbReference type="InterPro" id="IPR056823">
    <property type="entry name" value="TEN-like_YD-shell"/>
</dbReference>
<feature type="signal peptide" evidence="2">
    <location>
        <begin position="1"/>
        <end position="26"/>
    </location>
</feature>
<dbReference type="EMBL" id="JANUGW010000003">
    <property type="protein sequence ID" value="MCS0581074.1"/>
    <property type="molecule type" value="Genomic_DNA"/>
</dbReference>
<proteinExistence type="predicted"/>
<dbReference type="PANTHER" id="PTHR32305:SF15">
    <property type="entry name" value="PROTEIN RHSA-RELATED"/>
    <property type="match status" value="1"/>
</dbReference>
<accession>A0ABT1ZMX0</accession>
<gene>
    <name evidence="6" type="ORF">NX784_05680</name>
</gene>
<reference evidence="6 7" key="1">
    <citation type="submission" date="2022-08" db="EMBL/GenBank/DDBJ databases">
        <title>Reclassification of Massilia species as members of the genera Telluria, Duganella, Pseudoduganella, Mokoshia gen. nov. and Zemynaea gen. nov. using orthogonal and non-orthogonal genome-based approaches.</title>
        <authorList>
            <person name="Bowman J.P."/>
        </authorList>
    </citation>
    <scope>NUCLEOTIDE SEQUENCE [LARGE SCALE GENOMIC DNA]</scope>
    <source>
        <strain evidence="6 7">JCM 31316</strain>
    </source>
</reference>
<feature type="domain" description="DUF6531" evidence="4">
    <location>
        <begin position="84"/>
        <end position="161"/>
    </location>
</feature>
<dbReference type="RefSeq" id="WP_258815693.1">
    <property type="nucleotide sequence ID" value="NZ_JANUGW010000003.1"/>
</dbReference>
<evidence type="ECO:0000259" key="5">
    <source>
        <dbReference type="Pfam" id="PF25023"/>
    </source>
</evidence>
<feature type="domain" description="Teneurin-like YD-shell" evidence="5">
    <location>
        <begin position="1247"/>
        <end position="1327"/>
    </location>
</feature>
<dbReference type="InterPro" id="IPR006530">
    <property type="entry name" value="YD"/>
</dbReference>
<dbReference type="Pfam" id="PF05593">
    <property type="entry name" value="RHS_repeat"/>
    <property type="match status" value="3"/>
</dbReference>
<protein>
    <submittedName>
        <fullName evidence="6">DUF2235 domain-containing protein</fullName>
    </submittedName>
</protein>
<dbReference type="PRINTS" id="PR00394">
    <property type="entry name" value="RHSPROTEIN"/>
</dbReference>
<evidence type="ECO:0000313" key="6">
    <source>
        <dbReference type="EMBL" id="MCS0581074.1"/>
    </source>
</evidence>
<dbReference type="InterPro" id="IPR018712">
    <property type="entry name" value="Tle1-like_cat"/>
</dbReference>
<evidence type="ECO:0000259" key="3">
    <source>
        <dbReference type="Pfam" id="PF09994"/>
    </source>
</evidence>
<feature type="chain" id="PRO_5045329759" evidence="2">
    <location>
        <begin position="27"/>
        <end position="1732"/>
    </location>
</feature>
<dbReference type="NCBIfam" id="TIGR01643">
    <property type="entry name" value="YD_repeat_2x"/>
    <property type="match status" value="7"/>
</dbReference>
<dbReference type="Pfam" id="PF09994">
    <property type="entry name" value="T6SS_Tle1-like_cat"/>
    <property type="match status" value="1"/>
</dbReference>
<organism evidence="6 7">
    <name type="scientific">Massilia pinisoli</name>
    <dbReference type="NCBI Taxonomy" id="1772194"/>
    <lineage>
        <taxon>Bacteria</taxon>
        <taxon>Pseudomonadati</taxon>
        <taxon>Pseudomonadota</taxon>
        <taxon>Betaproteobacteria</taxon>
        <taxon>Burkholderiales</taxon>
        <taxon>Oxalobacteraceae</taxon>
        <taxon>Telluria group</taxon>
        <taxon>Massilia</taxon>
    </lineage>
</organism>
<dbReference type="Pfam" id="PF25023">
    <property type="entry name" value="TEN_YD-shell"/>
    <property type="match status" value="1"/>
</dbReference>
<keyword evidence="7" id="KW-1185">Reference proteome</keyword>
<evidence type="ECO:0000256" key="2">
    <source>
        <dbReference type="SAM" id="SignalP"/>
    </source>
</evidence>
<dbReference type="InterPro" id="IPR050708">
    <property type="entry name" value="T6SS_VgrG/RHS"/>
</dbReference>
<sequence length="1732" mass="188203">MLFRPLTTSMLRAALMLAPLAVPAGAQTIPGFPLPPACPPNTSCVPTTPPTTPGTCGPGPGGNTCGSGGPASGGGTTGINVGAGNPINIINGNKYQREVDMPALPGVLGLEIVRHYNSVFSGRNNSTNLVGRGWKLSYETELYATATTLQVIQADGTRIIFSRDARHPSLCASGDPADGTIEIVTRGRDDEYLWTMADGRKLSFDTKGKLVQILSPGGEFVTLRYDPNGLLLSVTDPQGRSLRLNYRGRTGTAFAGVASIDSPLGRFTYLHGSAPPRGTSAGARDLLANLVGVRYPNGTGGRDYHYEDALRPTYLTGISVLKEQNRAERYATYRYDADGKAISTSHAGNSQKVDLDFSVGGRTTLTNSLGQKTVYRHAVLAGQYRLLEIRGPGCGQCGETNLRYDYDAVGRLIQTVKLDRDGRPLRALRTELDARSRPLAIRQIAYVDGRPGRTELVTRYEYGRFDTPTLIVRPSVVKGKQALVRIEYNAAAQPLSISESGWAPDAGGKPVSITRTTRYVYRTINGRSLLSRIDGPLANGKSGTPADSDVTDIEWDAKGNAPVALTVPGGAHSRIDYDAQWRIAQVSGDGGAVTRYGYDARGRRSTVATGDVVWQTRYDALDRIAETGYTRDGKYMALRRNGADLGGLNAWSVTSTGQLRQQLFDTEGRLRESSLRAGAEARVRRITYDDANRPTSIHDVDGGTVRIAWNAADRVEARIDALGRAQRYRYDASGQLAEVIDAANTWQAQATDIERDELGQTTAVIAANGAQTRYVTDDFGRVLAIDSPDSGVTTRRYDEANRLVAATDALGNVTEYRYDAAGRIVRQSVTGKDGGRPLVTTWTYASRLLVAVDHPVQSERYTYDPEGRLLAKTVTLQREGAAPIVNTTRYQYDAAGQPSSVSLADGSLLQVRRDGLNQVVALERQRILTPWLRWLLPAEPLVQDIRRDQVDVSAFDYGNGIQARYQRSAAGALARVVYRPAAGTHSPSTAANASLALLLGIAPAHAATVEHTATPLAIPFDKLAVLDYRYLWDVQGNLLRLADAAGVRDQAYDAHDRLIVESRRDLRDGLRKTALDDGSDTRYFYDNSGNRVLGQEGATLRTAYAPRSNRWLGQSDDTGAARYDASGQPRAVGDRAYDWDAAGRLAGVRDGGQVLATYRYNHRGERVGKTVRGGATYYLYSGRKVTAELDAAGRVMREYVYLAGRPVAVIDSDDGAASASPPASAFAQALHDVATAAGAWFGRARQRVTYLHTNHLGAPEAATDAAGKLVWKARYAAFGSLLPDDGVRTAFRQPLRLPGQYQDDETGLYYNDHRYYDPRTGRYLSPDPLGLHAAANAYAYVDSNPLKNVDPEGLVLFAFDGTGNTRDTEWLRQHGSSLSNVAMFESAYEDRKRYVSGVGTVDHADGFPDINPSDYVPWYIPLTAELGDMGANYSGRARIERMQQYFNLEADSADDNDTMMVDIIGFSRGAAEARDFANRIVANTNTGWYRYSATENGTTVTRCQRVGFRFMGLWDTVLSTDWGSGPAYQLGIPDQFSYVAQAVALNEYRGSALRALPHSFGAFPLESIAGRPTPANTTRIERGFIGSHADIGGGFATGQNDLANVALDWMIGQAVNAGVPIHATAGTISANPVLHDKSDNQYTPTGAPAAYEEDRQVRYRDGTTTTQRNMGGDIKMHFSDTTQFISYLPGTTDADGNQVRNPRPDFVTGSVDMRAYLAWLNQNGYRINLTVQ</sequence>
<dbReference type="Pfam" id="PF20148">
    <property type="entry name" value="DUF6531"/>
    <property type="match status" value="1"/>
</dbReference>
<dbReference type="Gene3D" id="2.180.10.10">
    <property type="entry name" value="RHS repeat-associated core"/>
    <property type="match status" value="3"/>
</dbReference>
<dbReference type="NCBIfam" id="TIGR03696">
    <property type="entry name" value="Rhs_assc_core"/>
    <property type="match status" value="1"/>
</dbReference>
<evidence type="ECO:0000256" key="1">
    <source>
        <dbReference type="ARBA" id="ARBA00022737"/>
    </source>
</evidence>
<feature type="domain" description="T6SS Phospholipase effector Tle1-like catalytic" evidence="3">
    <location>
        <begin position="1494"/>
        <end position="1612"/>
    </location>
</feature>
<keyword evidence="1" id="KW-0677">Repeat</keyword>
<comment type="caution">
    <text evidence="6">The sequence shown here is derived from an EMBL/GenBank/DDBJ whole genome shotgun (WGS) entry which is preliminary data.</text>
</comment>